<accession>A0A5D4IHA7</accession>
<name>A0A5D4IHA7_9ACTN</name>
<dbReference type="AlphaFoldDB" id="A0A5D4IHA7"/>
<evidence type="ECO:0000313" key="2">
    <source>
        <dbReference type="EMBL" id="TYR52286.1"/>
    </source>
</evidence>
<protein>
    <submittedName>
        <fullName evidence="2">Uncharacterized protein</fullName>
    </submittedName>
</protein>
<comment type="caution">
    <text evidence="2">The sequence shown here is derived from an EMBL/GenBank/DDBJ whole genome shotgun (WGS) entry which is preliminary data.</text>
</comment>
<dbReference type="Proteomes" id="UP000323242">
    <property type="component" value="Unassembled WGS sequence"/>
</dbReference>
<gene>
    <name evidence="2" type="ORF">FY004_29400</name>
</gene>
<proteinExistence type="predicted"/>
<reference evidence="2 3" key="1">
    <citation type="submission" date="2019-08" db="EMBL/GenBank/DDBJ databases">
        <title>Draft genome for granaticin producer strain Streptomyces parvus C05.</title>
        <authorList>
            <person name="Gonzalez-Pimentel J.L."/>
        </authorList>
    </citation>
    <scope>NUCLEOTIDE SEQUENCE [LARGE SCALE GENOMIC DNA]</scope>
    <source>
        <strain evidence="2 3">C05</strain>
    </source>
</reference>
<feature type="compositionally biased region" description="Gly residues" evidence="1">
    <location>
        <begin position="128"/>
        <end position="138"/>
    </location>
</feature>
<sequence length="138" mass="14369">MNLADSSSERAREPAGLFAGYGADCLDGAMTAFPETVATYEAFFLCSGSERAFTAYREELEVVASAHYFGTDPGAAEVHDLAVLHRVRGAHRIPARPRAAGDVGYGPRGVRAARRPLAARDGRVPAGAGPGGGGPLVR</sequence>
<feature type="region of interest" description="Disordered" evidence="1">
    <location>
        <begin position="118"/>
        <end position="138"/>
    </location>
</feature>
<keyword evidence="3" id="KW-1185">Reference proteome</keyword>
<dbReference type="EMBL" id="VSZQ01000206">
    <property type="protein sequence ID" value="TYR52286.1"/>
    <property type="molecule type" value="Genomic_DNA"/>
</dbReference>
<evidence type="ECO:0000313" key="3">
    <source>
        <dbReference type="Proteomes" id="UP000323242"/>
    </source>
</evidence>
<organism evidence="2 3">
    <name type="scientific">Streptomyces parvus</name>
    <dbReference type="NCBI Taxonomy" id="66428"/>
    <lineage>
        <taxon>Bacteria</taxon>
        <taxon>Bacillati</taxon>
        <taxon>Actinomycetota</taxon>
        <taxon>Actinomycetes</taxon>
        <taxon>Kitasatosporales</taxon>
        <taxon>Streptomycetaceae</taxon>
        <taxon>Streptomyces</taxon>
    </lineage>
</organism>
<evidence type="ECO:0000256" key="1">
    <source>
        <dbReference type="SAM" id="MobiDB-lite"/>
    </source>
</evidence>